<evidence type="ECO:0000256" key="15">
    <source>
        <dbReference type="PROSITE-ProRule" id="PRU01319"/>
    </source>
</evidence>
<dbReference type="InterPro" id="IPR001352">
    <property type="entry name" value="RNase_HII/HIII"/>
</dbReference>
<accession>A0A855WXM0</accession>
<dbReference type="InterPro" id="IPR024567">
    <property type="entry name" value="RNase_HII/HIII_dom"/>
</dbReference>
<evidence type="ECO:0000259" key="17">
    <source>
        <dbReference type="PROSITE" id="PS51975"/>
    </source>
</evidence>
<comment type="cofactor">
    <cofactor evidence="14 15">
        <name>Mn(2+)</name>
        <dbReference type="ChEBI" id="CHEBI:29035"/>
    </cofactor>
    <cofactor evidence="14 15">
        <name>Mg(2+)</name>
        <dbReference type="ChEBI" id="CHEBI:18420"/>
    </cofactor>
    <text evidence="14 15">Manganese or magnesium. Binds 1 divalent metal ion per monomer in the absence of substrate. May bind a second metal ion after substrate binding.</text>
</comment>
<dbReference type="GO" id="GO:0030145">
    <property type="term" value="F:manganese ion binding"/>
    <property type="evidence" value="ECO:0007669"/>
    <property type="project" value="UniProtKB-UniRule"/>
</dbReference>
<dbReference type="HAMAP" id="MF_00052_B">
    <property type="entry name" value="RNase_HII_B"/>
    <property type="match status" value="1"/>
</dbReference>
<name>A0A855WXM0_9BACT</name>
<gene>
    <name evidence="14" type="primary">rnhB</name>
    <name evidence="18" type="ORF">C3F09_09595</name>
</gene>
<keyword evidence="8 14" id="KW-0963">Cytoplasm</keyword>
<evidence type="ECO:0000256" key="1">
    <source>
        <dbReference type="ARBA" id="ARBA00000077"/>
    </source>
</evidence>
<evidence type="ECO:0000313" key="19">
    <source>
        <dbReference type="Proteomes" id="UP000250918"/>
    </source>
</evidence>
<evidence type="ECO:0000256" key="4">
    <source>
        <dbReference type="ARBA" id="ARBA00004496"/>
    </source>
</evidence>
<dbReference type="EMBL" id="PQAP01000156">
    <property type="protein sequence ID" value="PWB70063.1"/>
    <property type="molecule type" value="Genomic_DNA"/>
</dbReference>
<comment type="caution">
    <text evidence="18">The sequence shown here is derived from an EMBL/GenBank/DDBJ whole genome shotgun (WGS) entry which is preliminary data.</text>
</comment>
<comment type="catalytic activity">
    <reaction evidence="1 14 15 16">
        <text>Endonucleolytic cleavage to 5'-phosphomonoester.</text>
        <dbReference type="EC" id="3.1.26.4"/>
    </reaction>
</comment>
<evidence type="ECO:0000313" key="18">
    <source>
        <dbReference type="EMBL" id="PWB70063.1"/>
    </source>
</evidence>
<reference evidence="18 19" key="1">
    <citation type="journal article" date="2018" name="ISME J.">
        <title>A methanotrophic archaeon couples anaerobic oxidation of methane to Fe(III) reduction.</title>
        <authorList>
            <person name="Cai C."/>
            <person name="Leu A.O."/>
            <person name="Xie G.J."/>
            <person name="Guo J."/>
            <person name="Feng Y."/>
            <person name="Zhao J.X."/>
            <person name="Tyson G.W."/>
            <person name="Yuan Z."/>
            <person name="Hu S."/>
        </authorList>
    </citation>
    <scope>NUCLEOTIDE SEQUENCE [LARGE SCALE GENOMIC DNA]</scope>
    <source>
        <strain evidence="18">FeB_12</strain>
    </source>
</reference>
<keyword evidence="10 14" id="KW-0479">Metal-binding</keyword>
<proteinExistence type="inferred from homology"/>
<dbReference type="PROSITE" id="PS51975">
    <property type="entry name" value="RNASE_H_2"/>
    <property type="match status" value="1"/>
</dbReference>
<evidence type="ECO:0000256" key="9">
    <source>
        <dbReference type="ARBA" id="ARBA00022722"/>
    </source>
</evidence>
<keyword evidence="11 14" id="KW-0255">Endonuclease</keyword>
<evidence type="ECO:0000256" key="6">
    <source>
        <dbReference type="ARBA" id="ARBA00012180"/>
    </source>
</evidence>
<dbReference type="CDD" id="cd07182">
    <property type="entry name" value="RNase_HII_bacteria_HII_like"/>
    <property type="match status" value="1"/>
</dbReference>
<dbReference type="InterPro" id="IPR036397">
    <property type="entry name" value="RNaseH_sf"/>
</dbReference>
<dbReference type="GO" id="GO:0006298">
    <property type="term" value="P:mismatch repair"/>
    <property type="evidence" value="ECO:0007669"/>
    <property type="project" value="TreeGrafter"/>
</dbReference>
<dbReference type="GO" id="GO:0032299">
    <property type="term" value="C:ribonuclease H2 complex"/>
    <property type="evidence" value="ECO:0007669"/>
    <property type="project" value="TreeGrafter"/>
</dbReference>
<dbReference type="GO" id="GO:0043137">
    <property type="term" value="P:DNA replication, removal of RNA primer"/>
    <property type="evidence" value="ECO:0007669"/>
    <property type="project" value="TreeGrafter"/>
</dbReference>
<dbReference type="FunFam" id="3.30.420.10:FF:000006">
    <property type="entry name" value="Ribonuclease HII"/>
    <property type="match status" value="1"/>
</dbReference>
<organism evidence="18 19">
    <name type="scientific">candidate division GN15 bacterium</name>
    <dbReference type="NCBI Taxonomy" id="2072418"/>
    <lineage>
        <taxon>Bacteria</taxon>
        <taxon>candidate division GN15</taxon>
    </lineage>
</organism>
<keyword evidence="12 14" id="KW-0378">Hydrolase</keyword>
<dbReference type="GO" id="GO:0004523">
    <property type="term" value="F:RNA-DNA hybrid ribonuclease activity"/>
    <property type="evidence" value="ECO:0007669"/>
    <property type="project" value="UniProtKB-UniRule"/>
</dbReference>
<evidence type="ECO:0000256" key="11">
    <source>
        <dbReference type="ARBA" id="ARBA00022759"/>
    </source>
</evidence>
<evidence type="ECO:0000256" key="14">
    <source>
        <dbReference type="HAMAP-Rule" id="MF_00052"/>
    </source>
</evidence>
<comment type="similarity">
    <text evidence="5">Belongs to the RNase HII family. RnhC subfamily.</text>
</comment>
<dbReference type="InterPro" id="IPR012337">
    <property type="entry name" value="RNaseH-like_sf"/>
</dbReference>
<evidence type="ECO:0000256" key="16">
    <source>
        <dbReference type="RuleBase" id="RU003515"/>
    </source>
</evidence>
<keyword evidence="13 14" id="KW-0464">Manganese</keyword>
<keyword evidence="9 14" id="KW-0540">Nuclease</keyword>
<comment type="function">
    <text evidence="3 14 16">Endonuclease that specifically degrades the RNA of RNA-DNA hybrids.</text>
</comment>
<dbReference type="NCBIfam" id="NF000594">
    <property type="entry name" value="PRK00015.1-1"/>
    <property type="match status" value="1"/>
</dbReference>
<evidence type="ECO:0000256" key="3">
    <source>
        <dbReference type="ARBA" id="ARBA00004065"/>
    </source>
</evidence>
<dbReference type="InterPro" id="IPR022898">
    <property type="entry name" value="RNase_HII"/>
</dbReference>
<sequence>MRGRSHKLIDLGDIESVLNTQGYSAVCGVDEAGRGPLAGPVVAAAVILPKGVMIEGLADSKKLSAARRSELFDEIVGLDLPGAVGIIDHLTIDTMNILRASLMAMHNAVLELKVTPDVLLVDGTFTIPNLAQPQYAIVEGDNRCRAIMAASIVAKVTRDRIMDEYERLYPAFSFSVHKGYPTAQHMKELEEHGPCEIHRKTFRPVARLIQEYALF</sequence>
<evidence type="ECO:0000256" key="8">
    <source>
        <dbReference type="ARBA" id="ARBA00022490"/>
    </source>
</evidence>
<dbReference type="Proteomes" id="UP000250918">
    <property type="component" value="Unassembled WGS sequence"/>
</dbReference>
<feature type="binding site" evidence="14 15">
    <location>
        <position position="31"/>
    </location>
    <ligand>
        <name>a divalent metal cation</name>
        <dbReference type="ChEBI" id="CHEBI:60240"/>
    </ligand>
</feature>
<feature type="binding site" evidence="14 15">
    <location>
        <position position="30"/>
    </location>
    <ligand>
        <name>a divalent metal cation</name>
        <dbReference type="ChEBI" id="CHEBI:60240"/>
    </ligand>
</feature>
<evidence type="ECO:0000256" key="5">
    <source>
        <dbReference type="ARBA" id="ARBA00008378"/>
    </source>
</evidence>
<dbReference type="PANTHER" id="PTHR10954:SF23">
    <property type="entry name" value="RIBONUCLEASE"/>
    <property type="match status" value="1"/>
</dbReference>
<dbReference type="SUPFAM" id="SSF53098">
    <property type="entry name" value="Ribonuclease H-like"/>
    <property type="match status" value="1"/>
</dbReference>
<evidence type="ECO:0000256" key="7">
    <source>
        <dbReference type="ARBA" id="ARBA00019179"/>
    </source>
</evidence>
<evidence type="ECO:0000256" key="12">
    <source>
        <dbReference type="ARBA" id="ARBA00022801"/>
    </source>
</evidence>
<evidence type="ECO:0000256" key="2">
    <source>
        <dbReference type="ARBA" id="ARBA00001946"/>
    </source>
</evidence>
<dbReference type="Pfam" id="PF01351">
    <property type="entry name" value="RNase_HII"/>
    <property type="match status" value="1"/>
</dbReference>
<dbReference type="GO" id="GO:0003723">
    <property type="term" value="F:RNA binding"/>
    <property type="evidence" value="ECO:0007669"/>
    <property type="project" value="UniProtKB-UniRule"/>
</dbReference>
<protein>
    <recommendedName>
        <fullName evidence="7 14">Ribonuclease HII</fullName>
        <shortName evidence="14">RNase HII</shortName>
        <ecNumber evidence="6 14">3.1.26.4</ecNumber>
    </recommendedName>
</protein>
<comment type="subcellular location">
    <subcellularLocation>
        <location evidence="4 14">Cytoplasm</location>
    </subcellularLocation>
</comment>
<feature type="binding site" evidence="14 15">
    <location>
        <position position="122"/>
    </location>
    <ligand>
        <name>a divalent metal cation</name>
        <dbReference type="ChEBI" id="CHEBI:60240"/>
    </ligand>
</feature>
<dbReference type="PANTHER" id="PTHR10954">
    <property type="entry name" value="RIBONUCLEASE H2 SUBUNIT A"/>
    <property type="match status" value="1"/>
</dbReference>
<dbReference type="EC" id="3.1.26.4" evidence="6 14"/>
<dbReference type="AlphaFoldDB" id="A0A855WXM0"/>
<evidence type="ECO:0000256" key="13">
    <source>
        <dbReference type="ARBA" id="ARBA00023211"/>
    </source>
</evidence>
<dbReference type="NCBIfam" id="NF000595">
    <property type="entry name" value="PRK00015.1-3"/>
    <property type="match status" value="1"/>
</dbReference>
<comment type="cofactor">
    <cofactor evidence="2">
        <name>Mg(2+)</name>
        <dbReference type="ChEBI" id="CHEBI:18420"/>
    </cofactor>
</comment>
<evidence type="ECO:0000256" key="10">
    <source>
        <dbReference type="ARBA" id="ARBA00022723"/>
    </source>
</evidence>
<dbReference type="Gene3D" id="3.30.420.10">
    <property type="entry name" value="Ribonuclease H-like superfamily/Ribonuclease H"/>
    <property type="match status" value="1"/>
</dbReference>
<dbReference type="GO" id="GO:0005737">
    <property type="term" value="C:cytoplasm"/>
    <property type="evidence" value="ECO:0007669"/>
    <property type="project" value="UniProtKB-SubCell"/>
</dbReference>
<feature type="domain" description="RNase H type-2" evidence="17">
    <location>
        <begin position="24"/>
        <end position="214"/>
    </location>
</feature>